<dbReference type="CDD" id="cd03034">
    <property type="entry name" value="ArsC_ArsC"/>
    <property type="match status" value="1"/>
</dbReference>
<evidence type="ECO:0000313" key="8">
    <source>
        <dbReference type="EMBL" id="SPY09209.1"/>
    </source>
</evidence>
<dbReference type="GO" id="GO:0008794">
    <property type="term" value="F:arsenate reductase (glutaredoxin) activity"/>
    <property type="evidence" value="ECO:0007669"/>
    <property type="project" value="UniProtKB-UniRule"/>
</dbReference>
<dbReference type="EC" id="1.20.4.1" evidence="4 7"/>
<dbReference type="PROSITE" id="PS51353">
    <property type="entry name" value="ARSC"/>
    <property type="match status" value="1"/>
</dbReference>
<evidence type="ECO:0000256" key="7">
    <source>
        <dbReference type="RuleBase" id="RU362029"/>
    </source>
</evidence>
<comment type="similarity">
    <text evidence="1 6 7">Belongs to the ArsC family.</text>
</comment>
<evidence type="ECO:0000313" key="9">
    <source>
        <dbReference type="Proteomes" id="UP000250242"/>
    </source>
</evidence>
<proteinExistence type="inferred from homology"/>
<dbReference type="InterPro" id="IPR006660">
    <property type="entry name" value="Arsenate_reductase-like"/>
</dbReference>
<protein>
    <recommendedName>
        <fullName evidence="5 7">Arsenate reductase</fullName>
        <ecNumber evidence="4 7">1.20.4.1</ecNumber>
    </recommendedName>
</protein>
<dbReference type="Pfam" id="PF03960">
    <property type="entry name" value="ArsC"/>
    <property type="match status" value="1"/>
</dbReference>
<dbReference type="SUPFAM" id="SSF52833">
    <property type="entry name" value="Thioredoxin-like"/>
    <property type="match status" value="1"/>
</dbReference>
<evidence type="ECO:0000256" key="1">
    <source>
        <dbReference type="ARBA" id="ARBA00007198"/>
    </source>
</evidence>
<evidence type="ECO:0000256" key="6">
    <source>
        <dbReference type="PROSITE-ProRule" id="PRU01282"/>
    </source>
</evidence>
<dbReference type="NCBIfam" id="TIGR00014">
    <property type="entry name" value="arsC"/>
    <property type="match status" value="1"/>
</dbReference>
<dbReference type="PANTHER" id="PTHR30041:SF5">
    <property type="entry name" value="ARSENATE REDUCTASE-RELATED"/>
    <property type="match status" value="1"/>
</dbReference>
<keyword evidence="2" id="KW-0059">Arsenical resistance</keyword>
<comment type="catalytic activity">
    <reaction evidence="7">
        <text>[glutaredoxin]-dithiol + arsenate + glutathione + H(+) = glutathionyl-S-S-[glutaredoxin] + arsenite + H2O</text>
        <dbReference type="Rhea" id="RHEA:22016"/>
        <dbReference type="Rhea" id="RHEA-COMP:10729"/>
        <dbReference type="Rhea" id="RHEA-COMP:17668"/>
        <dbReference type="ChEBI" id="CHEBI:15377"/>
        <dbReference type="ChEBI" id="CHEBI:15378"/>
        <dbReference type="ChEBI" id="CHEBI:29242"/>
        <dbReference type="ChEBI" id="CHEBI:29950"/>
        <dbReference type="ChEBI" id="CHEBI:48597"/>
        <dbReference type="ChEBI" id="CHEBI:57925"/>
        <dbReference type="ChEBI" id="CHEBI:146199"/>
        <dbReference type="EC" id="1.20.4.1"/>
    </reaction>
</comment>
<dbReference type="RefSeq" id="WP_113062974.1">
    <property type="nucleotide sequence ID" value="NZ_UATH01000001.1"/>
</dbReference>
<dbReference type="GO" id="GO:0046685">
    <property type="term" value="P:response to arsenic-containing substance"/>
    <property type="evidence" value="ECO:0007669"/>
    <property type="project" value="UniProtKB-KW"/>
</dbReference>
<evidence type="ECO:0000256" key="2">
    <source>
        <dbReference type="ARBA" id="ARBA00022849"/>
    </source>
</evidence>
<dbReference type="AlphaFoldDB" id="A0A2X1UQ31"/>
<evidence type="ECO:0000256" key="4">
    <source>
        <dbReference type="ARBA" id="ARBA00038969"/>
    </source>
</evidence>
<dbReference type="InterPro" id="IPR036249">
    <property type="entry name" value="Thioredoxin-like_sf"/>
</dbReference>
<reference evidence="8 9" key="1">
    <citation type="submission" date="2018-06" db="EMBL/GenBank/DDBJ databases">
        <authorList>
            <consortium name="Pathogen Informatics"/>
            <person name="Doyle S."/>
        </authorList>
    </citation>
    <scope>NUCLEOTIDE SEQUENCE [LARGE SCALE GENOMIC DNA]</scope>
    <source>
        <strain evidence="8 9">NCTC11009</strain>
    </source>
</reference>
<dbReference type="PANTHER" id="PTHR30041">
    <property type="entry name" value="ARSENATE REDUCTASE"/>
    <property type="match status" value="1"/>
</dbReference>
<dbReference type="InterPro" id="IPR006659">
    <property type="entry name" value="Arsenate_reductase"/>
</dbReference>
<keyword evidence="3 7" id="KW-0560">Oxidoreductase</keyword>
<dbReference type="EMBL" id="UATH01000001">
    <property type="protein sequence ID" value="SPY09209.1"/>
    <property type="molecule type" value="Genomic_DNA"/>
</dbReference>
<accession>A0A2X1UQ31</accession>
<name>A0A2X1UQ31_9BURK</name>
<evidence type="ECO:0000256" key="3">
    <source>
        <dbReference type="ARBA" id="ARBA00023002"/>
    </source>
</evidence>
<dbReference type="Gene3D" id="3.40.30.10">
    <property type="entry name" value="Glutaredoxin"/>
    <property type="match status" value="1"/>
</dbReference>
<organism evidence="8 9">
    <name type="scientific">Oligella urethralis</name>
    <dbReference type="NCBI Taxonomy" id="90245"/>
    <lineage>
        <taxon>Bacteria</taxon>
        <taxon>Pseudomonadati</taxon>
        <taxon>Pseudomonadota</taxon>
        <taxon>Betaproteobacteria</taxon>
        <taxon>Burkholderiales</taxon>
        <taxon>Alcaligenaceae</taxon>
        <taxon>Oligella</taxon>
    </lineage>
</organism>
<dbReference type="Proteomes" id="UP000250242">
    <property type="component" value="Unassembled WGS sequence"/>
</dbReference>
<sequence length="124" mass="14006">MSKVTIYHNPRCGTSRNVLALINATTAEVEVIEYLKTPPSKAQLAKLVADSGLAIRDFMRQKESLYQENDLYNAKWSDEELLDWMVKEPILMNRPVVVTEAGTRLCRPKEVLFEILPAAKAADN</sequence>
<gene>
    <name evidence="8" type="primary">arsC</name>
    <name evidence="8" type="ORF">NCTC11009_02466</name>
</gene>
<evidence type="ECO:0000256" key="5">
    <source>
        <dbReference type="ARBA" id="ARBA00039879"/>
    </source>
</evidence>